<feature type="transmembrane region" description="Helical" evidence="1">
    <location>
        <begin position="12"/>
        <end position="35"/>
    </location>
</feature>
<keyword evidence="1" id="KW-0812">Transmembrane</keyword>
<sequence length="132" mass="15500">MNLIFPHQNPNFFPVLSAVSSIIIFFDLSISHFSLTRPFLSQPLSDLPPPLSLYRRLIFEIQSINQPEIHGRMFIALYCIDNQDSDLPQWRLNQACTTFSDLYSHTNLFVLDPISNLVIDFRFIFFMFIFHI</sequence>
<keyword evidence="1" id="KW-1133">Transmembrane helix</keyword>
<feature type="transmembrane region" description="Helical" evidence="1">
    <location>
        <begin position="108"/>
        <end position="130"/>
    </location>
</feature>
<comment type="caution">
    <text evidence="2">The sequence shown here is derived from an EMBL/GenBank/DDBJ whole genome shotgun (WGS) entry which is preliminary data.</text>
</comment>
<accession>A0AAD8LKJ9</accession>
<keyword evidence="1" id="KW-0472">Membrane</keyword>
<gene>
    <name evidence="2" type="ORF">QVD17_05847</name>
</gene>
<keyword evidence="3" id="KW-1185">Reference proteome</keyword>
<evidence type="ECO:0000313" key="2">
    <source>
        <dbReference type="EMBL" id="KAK1440022.1"/>
    </source>
</evidence>
<proteinExistence type="predicted"/>
<reference evidence="2" key="1">
    <citation type="journal article" date="2023" name="bioRxiv">
        <title>Improved chromosome-level genome assembly for marigold (Tagetes erecta).</title>
        <authorList>
            <person name="Jiang F."/>
            <person name="Yuan L."/>
            <person name="Wang S."/>
            <person name="Wang H."/>
            <person name="Xu D."/>
            <person name="Wang A."/>
            <person name="Fan W."/>
        </authorList>
    </citation>
    <scope>NUCLEOTIDE SEQUENCE</scope>
    <source>
        <strain evidence="2">WSJ</strain>
        <tissue evidence="2">Leaf</tissue>
    </source>
</reference>
<dbReference type="EMBL" id="JAUHHV010000001">
    <property type="protein sequence ID" value="KAK1440022.1"/>
    <property type="molecule type" value="Genomic_DNA"/>
</dbReference>
<evidence type="ECO:0000256" key="1">
    <source>
        <dbReference type="SAM" id="Phobius"/>
    </source>
</evidence>
<dbReference type="Proteomes" id="UP001229421">
    <property type="component" value="Unassembled WGS sequence"/>
</dbReference>
<protein>
    <submittedName>
        <fullName evidence="2">Uncharacterized protein</fullName>
    </submittedName>
</protein>
<dbReference type="AlphaFoldDB" id="A0AAD8LKJ9"/>
<organism evidence="2 3">
    <name type="scientific">Tagetes erecta</name>
    <name type="common">African marigold</name>
    <dbReference type="NCBI Taxonomy" id="13708"/>
    <lineage>
        <taxon>Eukaryota</taxon>
        <taxon>Viridiplantae</taxon>
        <taxon>Streptophyta</taxon>
        <taxon>Embryophyta</taxon>
        <taxon>Tracheophyta</taxon>
        <taxon>Spermatophyta</taxon>
        <taxon>Magnoliopsida</taxon>
        <taxon>eudicotyledons</taxon>
        <taxon>Gunneridae</taxon>
        <taxon>Pentapetalae</taxon>
        <taxon>asterids</taxon>
        <taxon>campanulids</taxon>
        <taxon>Asterales</taxon>
        <taxon>Asteraceae</taxon>
        <taxon>Asteroideae</taxon>
        <taxon>Heliantheae alliance</taxon>
        <taxon>Tageteae</taxon>
        <taxon>Tagetes</taxon>
    </lineage>
</organism>
<evidence type="ECO:0000313" key="3">
    <source>
        <dbReference type="Proteomes" id="UP001229421"/>
    </source>
</evidence>
<name>A0AAD8LKJ9_TARER</name>